<keyword evidence="2" id="KW-0539">Nucleus</keyword>
<dbReference type="Proteomes" id="UP001149079">
    <property type="component" value="Unassembled WGS sequence"/>
</dbReference>
<sequence>MTEDNYRPRSPDFSLPPPQQPHILASPVTSYTSPFFNSYQQYQRPNPGRVSQQYVPPYQPDSDMARRSSRLAQSEHIPAPEPMPEAIQPMPEPIAMAPVAIKPEIHQEMQELPPAPTSAGIEVKTKFPVARIKRIMQADEDVGKVAQVTPIAVSKALELFMISLVTKAAQEARDRNSKRVTASHLKQAVAKDEVLDFLADIIAKVPDQPAGRKHEDDGSDQNEGRRKRGGRRPKDESEQSVIHARTYIERLNSILSEEARGPAPHPCVAYAASSQVFVTVTKLALSYYDEGLLRSATIFFNTLIDAEVDGVVDNRLFARALVDLVRRAEKKSTEVEGRLVELLFGIANNIRLQPVILPAWFVPRGTPVAQDSDSQAPSGTEYAGATRKDEFPLFYLLVDYVHHDGRAGDFARTGLLYLIETASRSKNLEKWLIESDLATLMATGLGALYSQLGK</sequence>
<feature type="domain" description="Transcription factor CBF/NF-Y/archaeal histone" evidence="9">
    <location>
        <begin position="126"/>
        <end position="189"/>
    </location>
</feature>
<evidence type="ECO:0000259" key="9">
    <source>
        <dbReference type="Pfam" id="PF00808"/>
    </source>
</evidence>
<evidence type="ECO:0000256" key="8">
    <source>
        <dbReference type="SAM" id="MobiDB-lite"/>
    </source>
</evidence>
<evidence type="ECO:0000256" key="3">
    <source>
        <dbReference type="ARBA" id="ARBA00053814"/>
    </source>
</evidence>
<evidence type="ECO:0000313" key="10">
    <source>
        <dbReference type="EMBL" id="KAJ5129929.1"/>
    </source>
</evidence>
<dbReference type="InterPro" id="IPR019384">
    <property type="entry name" value="FHIP"/>
</dbReference>
<dbReference type="CDD" id="cd22906">
    <property type="entry name" value="HFD_DRAP1"/>
    <property type="match status" value="1"/>
</dbReference>
<dbReference type="PANTHER" id="PTHR21705">
    <property type="entry name" value="RAI16 PROTEIN-RELATED"/>
    <property type="match status" value="1"/>
</dbReference>
<name>A0A9W9GTR2_9EURO</name>
<evidence type="ECO:0000256" key="7">
    <source>
        <dbReference type="ARBA" id="ARBA00075891"/>
    </source>
</evidence>
<dbReference type="Gene3D" id="1.10.20.10">
    <property type="entry name" value="Histone, subunit A"/>
    <property type="match status" value="1"/>
</dbReference>
<feature type="compositionally biased region" description="Basic and acidic residues" evidence="8">
    <location>
        <begin position="1"/>
        <end position="10"/>
    </location>
</feature>
<dbReference type="EMBL" id="JAPQKL010000005">
    <property type="protein sequence ID" value="KAJ5129929.1"/>
    <property type="molecule type" value="Genomic_DNA"/>
</dbReference>
<comment type="function">
    <text evidence="3">Part of the NCT transcriptional regulatory complex that acts as a key regulator of ergosterol biosynthesis and the azole exporter cdr1B. The NCT complex binds the promoters of genes linked to azole susceptibility, and especially represses the expression of cdr1B transporter.</text>
</comment>
<protein>
    <recommendedName>
        <fullName evidence="6">NCT transcriptional regulatory complex subunit A</fullName>
    </recommendedName>
    <alternativeName>
        <fullName evidence="7">Negative cofactor 2 AB</fullName>
    </alternativeName>
</protein>
<feature type="compositionally biased region" description="Polar residues" evidence="8">
    <location>
        <begin position="27"/>
        <end position="54"/>
    </location>
</feature>
<dbReference type="AlphaFoldDB" id="A0A9W9GTR2"/>
<dbReference type="PANTHER" id="PTHR21705:SF11">
    <property type="entry name" value="FHIP FAMILY PROTEIN CG3558"/>
    <property type="match status" value="1"/>
</dbReference>
<comment type="caution">
    <text evidence="10">The sequence shown here is derived from an EMBL/GenBank/DDBJ whole genome shotgun (WGS) entry which is preliminary data.</text>
</comment>
<dbReference type="GO" id="GO:0046982">
    <property type="term" value="F:protein heterodimerization activity"/>
    <property type="evidence" value="ECO:0007669"/>
    <property type="project" value="InterPro"/>
</dbReference>
<dbReference type="RefSeq" id="XP_056520308.1">
    <property type="nucleotide sequence ID" value="XM_056666712.1"/>
</dbReference>
<reference evidence="10" key="1">
    <citation type="submission" date="2022-11" db="EMBL/GenBank/DDBJ databases">
        <authorList>
            <person name="Petersen C."/>
        </authorList>
    </citation>
    <scope>NUCLEOTIDE SEQUENCE</scope>
    <source>
        <strain evidence="10">IBT 22155</strain>
    </source>
</reference>
<evidence type="ECO:0000256" key="4">
    <source>
        <dbReference type="ARBA" id="ARBA00061393"/>
    </source>
</evidence>
<organism evidence="10 11">
    <name type="scientific">Penicillium bovifimosum</name>
    <dbReference type="NCBI Taxonomy" id="126998"/>
    <lineage>
        <taxon>Eukaryota</taxon>
        <taxon>Fungi</taxon>
        <taxon>Dikarya</taxon>
        <taxon>Ascomycota</taxon>
        <taxon>Pezizomycotina</taxon>
        <taxon>Eurotiomycetes</taxon>
        <taxon>Eurotiomycetidae</taxon>
        <taxon>Eurotiales</taxon>
        <taxon>Aspergillaceae</taxon>
        <taxon>Penicillium</taxon>
    </lineage>
</organism>
<accession>A0A9W9GTR2</accession>
<comment type="similarity">
    <text evidence="4">Belongs to the NC2 alpha/DRAP1 family.</text>
</comment>
<dbReference type="GeneID" id="81405882"/>
<gene>
    <name evidence="10" type="ORF">N7515_005968</name>
</gene>
<evidence type="ECO:0000256" key="6">
    <source>
        <dbReference type="ARBA" id="ARBA00072430"/>
    </source>
</evidence>
<dbReference type="InterPro" id="IPR009072">
    <property type="entry name" value="Histone-fold"/>
</dbReference>
<reference evidence="10" key="2">
    <citation type="journal article" date="2023" name="IMA Fungus">
        <title>Comparative genomic study of the Penicillium genus elucidates a diverse pangenome and 15 lateral gene transfer events.</title>
        <authorList>
            <person name="Petersen C."/>
            <person name="Sorensen T."/>
            <person name="Nielsen M.R."/>
            <person name="Sondergaard T.E."/>
            <person name="Sorensen J.L."/>
            <person name="Fitzpatrick D.A."/>
            <person name="Frisvad J.C."/>
            <person name="Nielsen K.L."/>
        </authorList>
    </citation>
    <scope>NUCLEOTIDE SEQUENCE</scope>
    <source>
        <strain evidence="10">IBT 22155</strain>
    </source>
</reference>
<dbReference type="OrthoDB" id="653904at2759"/>
<dbReference type="GO" id="GO:0005634">
    <property type="term" value="C:nucleus"/>
    <property type="evidence" value="ECO:0007669"/>
    <property type="project" value="UniProtKB-SubCell"/>
</dbReference>
<keyword evidence="11" id="KW-1185">Reference proteome</keyword>
<evidence type="ECO:0000256" key="2">
    <source>
        <dbReference type="ARBA" id="ARBA00023242"/>
    </source>
</evidence>
<comment type="subunit">
    <text evidence="5">Forms the NCT transcriptional regulatory complex with nctB and mot1.</text>
</comment>
<evidence type="ECO:0000256" key="1">
    <source>
        <dbReference type="ARBA" id="ARBA00004123"/>
    </source>
</evidence>
<dbReference type="Pfam" id="PF10257">
    <property type="entry name" value="RAI16-like"/>
    <property type="match status" value="1"/>
</dbReference>
<feature type="region of interest" description="Disordered" evidence="8">
    <location>
        <begin position="208"/>
        <end position="239"/>
    </location>
</feature>
<dbReference type="InterPro" id="IPR003958">
    <property type="entry name" value="CBFA_NFYB_domain"/>
</dbReference>
<evidence type="ECO:0000313" key="11">
    <source>
        <dbReference type="Proteomes" id="UP001149079"/>
    </source>
</evidence>
<dbReference type="Pfam" id="PF00808">
    <property type="entry name" value="CBFD_NFYB_HMF"/>
    <property type="match status" value="1"/>
</dbReference>
<comment type="subcellular location">
    <subcellularLocation>
        <location evidence="1">Nucleus</location>
    </subcellularLocation>
</comment>
<dbReference type="FunFam" id="1.10.20.10:FF:000036">
    <property type="entry name" value="CBF/NF-Y family transcription factor"/>
    <property type="match status" value="1"/>
</dbReference>
<feature type="region of interest" description="Disordered" evidence="8">
    <location>
        <begin position="1"/>
        <end position="81"/>
    </location>
</feature>
<evidence type="ECO:0000256" key="5">
    <source>
        <dbReference type="ARBA" id="ARBA00065307"/>
    </source>
</evidence>
<proteinExistence type="inferred from homology"/>
<dbReference type="SUPFAM" id="SSF47113">
    <property type="entry name" value="Histone-fold"/>
    <property type="match status" value="1"/>
</dbReference>